<evidence type="ECO:0000256" key="4">
    <source>
        <dbReference type="ARBA" id="ARBA00022679"/>
    </source>
</evidence>
<evidence type="ECO:0000256" key="12">
    <source>
        <dbReference type="NCBIfam" id="TIGR01064"/>
    </source>
</evidence>
<evidence type="ECO:0000256" key="13">
    <source>
        <dbReference type="RuleBase" id="RU000504"/>
    </source>
</evidence>
<sequence>MKKVKIIATVGPSSNSEETLKQLIETGVDVFRFNFSHGDYKTHRENIEKIRKVSKELKKEVAVLQDLSGPKIRIGEVKEPFYLHYEDRIKIVKEQIVGSREKISLNHPEIIDKLEIGDRIYIADGMIRLKVIDKDSEGVLCTVIVGGMLSSKKGVNFPNIKLDIPALTEKDKKDIIFGIEIGIDIIALSFVKDPQDISETKQFVRKNGRDTPVFAKIEKHEAVDNIDSIILEADGIMVARGDLGVEIDMEKVPVIQKMIIKKCNDAGKPVITATQMLTSMLTSPRPTRAEVSDIANAVLDGTDAVMLSDETAVGKYPVEAVEVMHRTIVETEKIYRFYRERPVNDPTTAVASAGSNIARDVKAKAIVAFTRSGRTAINVSKFRPECRILGITHDIKTFRRLNIVWGVEPYMIIKEGLSSDEMLKEFVEFAYRKDFSEEDITIALLGFVGGLTGSTSIVRVLKREDVKEIIGS</sequence>
<reference evidence="17 18" key="1">
    <citation type="journal article" date="2021" name="Syst. Appl. Microbiol.">
        <title>Persephonella atlantica sp. nov.: How to adapt to physico-chemical gradients in high temperature hydrothermal habitats.</title>
        <authorList>
            <person name="Francois D.X."/>
            <person name="Godfroy A."/>
            <person name="Mathien C."/>
            <person name="Aube J."/>
            <person name="Cathalot C."/>
            <person name="Lesongeur F."/>
            <person name="L'Haridon S."/>
            <person name="Philippon X."/>
            <person name="Roussel E.G."/>
        </authorList>
    </citation>
    <scope>NUCLEOTIDE SEQUENCE [LARGE SCALE GENOMIC DNA]</scope>
    <source>
        <strain evidence="17 18">MO1340</strain>
    </source>
</reference>
<comment type="catalytic activity">
    <reaction evidence="13">
        <text>pyruvate + ATP = phosphoenolpyruvate + ADP + H(+)</text>
        <dbReference type="Rhea" id="RHEA:18157"/>
        <dbReference type="ChEBI" id="CHEBI:15361"/>
        <dbReference type="ChEBI" id="CHEBI:15378"/>
        <dbReference type="ChEBI" id="CHEBI:30616"/>
        <dbReference type="ChEBI" id="CHEBI:58702"/>
        <dbReference type="ChEBI" id="CHEBI:456216"/>
        <dbReference type="EC" id="2.7.1.40"/>
    </reaction>
</comment>
<dbReference type="NCBIfam" id="TIGR01064">
    <property type="entry name" value="pyruv_kin"/>
    <property type="match status" value="1"/>
</dbReference>
<dbReference type="InterPro" id="IPR011037">
    <property type="entry name" value="Pyrv_Knase-like_insert_dom_sf"/>
</dbReference>
<protein>
    <recommendedName>
        <fullName evidence="3 12">Pyruvate kinase</fullName>
        <ecNumber evidence="3 12">2.7.1.40</ecNumber>
    </recommendedName>
</protein>
<keyword evidence="18" id="KW-1185">Reference proteome</keyword>
<keyword evidence="7 13" id="KW-0418">Kinase</keyword>
<evidence type="ECO:0000256" key="10">
    <source>
        <dbReference type="ARBA" id="ARBA00023152"/>
    </source>
</evidence>
<comment type="caution">
    <text evidence="17">The sequence shown here is derived from an EMBL/GenBank/DDBJ whole genome shotgun (WGS) entry which is preliminary data.</text>
</comment>
<keyword evidence="8" id="KW-0067">ATP-binding</keyword>
<keyword evidence="14" id="KW-0175">Coiled coil</keyword>
<evidence type="ECO:0000313" key="18">
    <source>
        <dbReference type="Proteomes" id="UP000772812"/>
    </source>
</evidence>
<dbReference type="InterPro" id="IPR036918">
    <property type="entry name" value="Pyrv_Knase_C_sf"/>
</dbReference>
<evidence type="ECO:0000256" key="8">
    <source>
        <dbReference type="ARBA" id="ARBA00022840"/>
    </source>
</evidence>
<keyword evidence="6" id="KW-0547">Nucleotide-binding</keyword>
<evidence type="ECO:0000259" key="16">
    <source>
        <dbReference type="Pfam" id="PF02887"/>
    </source>
</evidence>
<dbReference type="InterPro" id="IPR015795">
    <property type="entry name" value="Pyrv_Knase_C"/>
</dbReference>
<evidence type="ECO:0000256" key="6">
    <source>
        <dbReference type="ARBA" id="ARBA00022741"/>
    </source>
</evidence>
<evidence type="ECO:0000256" key="9">
    <source>
        <dbReference type="ARBA" id="ARBA00022842"/>
    </source>
</evidence>
<accession>A0ABS1GIB4</accession>
<proteinExistence type="inferred from homology"/>
<dbReference type="NCBIfam" id="NF004978">
    <property type="entry name" value="PRK06354.1"/>
    <property type="match status" value="1"/>
</dbReference>
<evidence type="ECO:0000313" key="17">
    <source>
        <dbReference type="EMBL" id="MBK3332671.1"/>
    </source>
</evidence>
<keyword evidence="5" id="KW-0479">Metal-binding</keyword>
<dbReference type="Gene3D" id="3.40.1380.20">
    <property type="entry name" value="Pyruvate kinase, C-terminal domain"/>
    <property type="match status" value="1"/>
</dbReference>
<dbReference type="InterPro" id="IPR015793">
    <property type="entry name" value="Pyrv_Knase_brl"/>
</dbReference>
<comment type="pathway">
    <text evidence="1 13">Carbohydrate degradation; glycolysis; pyruvate from D-glyceraldehyde 3-phosphate: step 5/5.</text>
</comment>
<dbReference type="NCBIfam" id="NF004491">
    <property type="entry name" value="PRK05826.1"/>
    <property type="match status" value="1"/>
</dbReference>
<dbReference type="GO" id="GO:0016301">
    <property type="term" value="F:kinase activity"/>
    <property type="evidence" value="ECO:0007669"/>
    <property type="project" value="UniProtKB-KW"/>
</dbReference>
<evidence type="ECO:0000256" key="14">
    <source>
        <dbReference type="SAM" id="Coils"/>
    </source>
</evidence>
<evidence type="ECO:0000256" key="7">
    <source>
        <dbReference type="ARBA" id="ARBA00022777"/>
    </source>
</evidence>
<evidence type="ECO:0000256" key="5">
    <source>
        <dbReference type="ARBA" id="ARBA00022723"/>
    </source>
</evidence>
<dbReference type="GO" id="GO:0004743">
    <property type="term" value="F:pyruvate kinase activity"/>
    <property type="evidence" value="ECO:0007669"/>
    <property type="project" value="UniProtKB-EC"/>
</dbReference>
<evidence type="ECO:0000256" key="2">
    <source>
        <dbReference type="ARBA" id="ARBA00008663"/>
    </source>
</evidence>
<dbReference type="SUPFAM" id="SSF52935">
    <property type="entry name" value="PK C-terminal domain-like"/>
    <property type="match status" value="1"/>
</dbReference>
<dbReference type="InterPro" id="IPR040442">
    <property type="entry name" value="Pyrv_kinase-like_dom_sf"/>
</dbReference>
<dbReference type="InterPro" id="IPR015806">
    <property type="entry name" value="Pyrv_Knase_insert_dom_sf"/>
</dbReference>
<gene>
    <name evidence="17" type="primary">pyk</name>
    <name evidence="17" type="ORF">GWK41_06285</name>
</gene>
<dbReference type="Pfam" id="PF00224">
    <property type="entry name" value="PK"/>
    <property type="match status" value="1"/>
</dbReference>
<keyword evidence="10 13" id="KW-0324">Glycolysis</keyword>
<evidence type="ECO:0000256" key="11">
    <source>
        <dbReference type="ARBA" id="ARBA00023317"/>
    </source>
</evidence>
<dbReference type="EMBL" id="JAACYA010000002">
    <property type="protein sequence ID" value="MBK3332671.1"/>
    <property type="molecule type" value="Genomic_DNA"/>
</dbReference>
<comment type="similarity">
    <text evidence="2 13">Belongs to the pyruvate kinase family.</text>
</comment>
<keyword evidence="9 13" id="KW-0460">Magnesium</keyword>
<keyword evidence="4 13" id="KW-0808">Transferase</keyword>
<name>A0ABS1GIB4_9AQUI</name>
<dbReference type="EC" id="2.7.1.40" evidence="3 12"/>
<evidence type="ECO:0000256" key="3">
    <source>
        <dbReference type="ARBA" id="ARBA00012142"/>
    </source>
</evidence>
<dbReference type="Gene3D" id="2.40.33.10">
    <property type="entry name" value="PK beta-barrel domain-like"/>
    <property type="match status" value="1"/>
</dbReference>
<dbReference type="Pfam" id="PF02887">
    <property type="entry name" value="PK_C"/>
    <property type="match status" value="1"/>
</dbReference>
<dbReference type="PANTHER" id="PTHR11817">
    <property type="entry name" value="PYRUVATE KINASE"/>
    <property type="match status" value="1"/>
</dbReference>
<keyword evidence="11 17" id="KW-0670">Pyruvate</keyword>
<evidence type="ECO:0000259" key="15">
    <source>
        <dbReference type="Pfam" id="PF00224"/>
    </source>
</evidence>
<evidence type="ECO:0000256" key="1">
    <source>
        <dbReference type="ARBA" id="ARBA00004997"/>
    </source>
</evidence>
<dbReference type="SUPFAM" id="SSF50800">
    <property type="entry name" value="PK beta-barrel domain-like"/>
    <property type="match status" value="1"/>
</dbReference>
<feature type="coiled-coil region" evidence="14">
    <location>
        <begin position="40"/>
        <end position="67"/>
    </location>
</feature>
<organism evidence="17 18">
    <name type="scientific">Persephonella atlantica</name>
    <dbReference type="NCBI Taxonomy" id="2699429"/>
    <lineage>
        <taxon>Bacteria</taxon>
        <taxon>Pseudomonadati</taxon>
        <taxon>Aquificota</taxon>
        <taxon>Aquificia</taxon>
        <taxon>Aquificales</taxon>
        <taxon>Hydrogenothermaceae</taxon>
        <taxon>Persephonella</taxon>
    </lineage>
</organism>
<feature type="domain" description="Pyruvate kinase barrel" evidence="15">
    <location>
        <begin position="1"/>
        <end position="321"/>
    </location>
</feature>
<dbReference type="RefSeq" id="WP_200674089.1">
    <property type="nucleotide sequence ID" value="NZ_JAACYA010000002.1"/>
</dbReference>
<dbReference type="InterPro" id="IPR001697">
    <property type="entry name" value="Pyr_Knase"/>
</dbReference>
<dbReference type="SUPFAM" id="SSF51621">
    <property type="entry name" value="Phosphoenolpyruvate/pyruvate domain"/>
    <property type="match status" value="1"/>
</dbReference>
<dbReference type="InterPro" id="IPR015813">
    <property type="entry name" value="Pyrv/PenolPyrv_kinase-like_dom"/>
</dbReference>
<dbReference type="Proteomes" id="UP000772812">
    <property type="component" value="Unassembled WGS sequence"/>
</dbReference>
<feature type="domain" description="Pyruvate kinase C-terminal" evidence="16">
    <location>
        <begin position="349"/>
        <end position="461"/>
    </location>
</feature>
<dbReference type="PRINTS" id="PR01050">
    <property type="entry name" value="PYRUVTKNASE"/>
</dbReference>
<dbReference type="Gene3D" id="3.20.20.60">
    <property type="entry name" value="Phosphoenolpyruvate-binding domains"/>
    <property type="match status" value="1"/>
</dbReference>